<dbReference type="InterPro" id="IPR035917">
    <property type="entry name" value="YjbQ-like_sf"/>
</dbReference>
<gene>
    <name evidence="2" type="ORF">ELS17_11335</name>
</gene>
<dbReference type="NCBIfam" id="TIGR00149">
    <property type="entry name" value="TIGR00149_YjbQ"/>
    <property type="match status" value="1"/>
</dbReference>
<dbReference type="AlphaFoldDB" id="A0A482XVC5"/>
<dbReference type="SUPFAM" id="SSF111038">
    <property type="entry name" value="YjbQ-like"/>
    <property type="match status" value="1"/>
</dbReference>
<dbReference type="Pfam" id="PF01894">
    <property type="entry name" value="YjbQ"/>
    <property type="match status" value="1"/>
</dbReference>
<dbReference type="PANTHER" id="PTHR30615:SF8">
    <property type="entry name" value="UPF0047 PROTEIN C4A8.02C"/>
    <property type="match status" value="1"/>
</dbReference>
<dbReference type="EMBL" id="SHMR01000005">
    <property type="protein sequence ID" value="RZH67451.1"/>
    <property type="molecule type" value="Genomic_DNA"/>
</dbReference>
<evidence type="ECO:0000313" key="2">
    <source>
        <dbReference type="EMBL" id="RZH67451.1"/>
    </source>
</evidence>
<dbReference type="PIRSF" id="PIRSF004681">
    <property type="entry name" value="UCP004681"/>
    <property type="match status" value="1"/>
</dbReference>
<evidence type="ECO:0000313" key="3">
    <source>
        <dbReference type="Proteomes" id="UP000292704"/>
    </source>
</evidence>
<dbReference type="OrthoDB" id="6663at2157"/>
<name>A0A482XVC5_9EURY</name>
<dbReference type="InterPro" id="IPR001602">
    <property type="entry name" value="UPF0047_YjbQ-like"/>
</dbReference>
<evidence type="ECO:0000256" key="1">
    <source>
        <dbReference type="ARBA" id="ARBA00005534"/>
    </source>
</evidence>
<proteinExistence type="inferred from homology"/>
<accession>A0A482XVC5</accession>
<dbReference type="Proteomes" id="UP000292704">
    <property type="component" value="Unassembled WGS sequence"/>
</dbReference>
<dbReference type="Gene3D" id="2.60.120.460">
    <property type="entry name" value="YjbQ-like"/>
    <property type="match status" value="1"/>
</dbReference>
<dbReference type="PANTHER" id="PTHR30615">
    <property type="entry name" value="UNCHARACTERIZED PROTEIN YJBQ-RELATED"/>
    <property type="match status" value="1"/>
</dbReference>
<reference evidence="2 3" key="1">
    <citation type="submission" date="2019-02" db="EMBL/GenBank/DDBJ databases">
        <title>Genome analysis provides insights into bioremediation potentialities and Haloocin production by Natrinema altunense strain 4.1R isolated from Chott Douz in Tunisian desert.</title>
        <authorList>
            <person name="Najjari A."/>
            <person name="Youssef N."/>
            <person name="Ben Dhia O."/>
            <person name="Ferjani R."/>
            <person name="El Hidri D."/>
            <person name="Ouzari H.I."/>
            <person name="Cherif A."/>
        </authorList>
    </citation>
    <scope>NUCLEOTIDE SEQUENCE [LARGE SCALE GENOMIC DNA]</scope>
    <source>
        <strain evidence="2 3">4.1R</strain>
    </source>
</reference>
<protein>
    <submittedName>
        <fullName evidence="2">YjbQ family protein</fullName>
    </submittedName>
</protein>
<dbReference type="STRING" id="222984.GCA_000731985_01337"/>
<dbReference type="RefSeq" id="WP_130170769.1">
    <property type="nucleotide sequence ID" value="NZ_SHMR01000005.1"/>
</dbReference>
<sequence length="141" mass="14937">MLAAVSPPMYVSVETESRSTTVDVTDRIAAAVPDHLESGTCTAFVQHTTAGLVVQEDEPRLRGDLESFLGDLVPDEGHAHDELDGNADAHLRAALLGPDVTIPIVDGELALGAWQSVLLVECDGPRTRTVTVTTVGDADRH</sequence>
<comment type="similarity">
    <text evidence="1">Belongs to the UPF0047 family.</text>
</comment>
<comment type="caution">
    <text evidence="2">The sequence shown here is derived from an EMBL/GenBank/DDBJ whole genome shotgun (WGS) entry which is preliminary data.</text>
</comment>
<organism evidence="2 3">
    <name type="scientific">Natrinema altunense</name>
    <dbReference type="NCBI Taxonomy" id="222984"/>
    <lineage>
        <taxon>Archaea</taxon>
        <taxon>Methanobacteriati</taxon>
        <taxon>Methanobacteriota</taxon>
        <taxon>Stenosarchaea group</taxon>
        <taxon>Halobacteria</taxon>
        <taxon>Halobacteriales</taxon>
        <taxon>Natrialbaceae</taxon>
        <taxon>Natrinema</taxon>
    </lineage>
</organism>